<comment type="caution">
    <text evidence="5">The sequence shown here is derived from an EMBL/GenBank/DDBJ whole genome shotgun (WGS) entry which is preliminary data.</text>
</comment>
<dbReference type="Gene3D" id="3.30.360.10">
    <property type="entry name" value="Dihydrodipicolinate Reductase, domain 2"/>
    <property type="match status" value="1"/>
</dbReference>
<organism evidence="5 6">
    <name type="scientific">Ktedonospora formicarum</name>
    <dbReference type="NCBI Taxonomy" id="2778364"/>
    <lineage>
        <taxon>Bacteria</taxon>
        <taxon>Bacillati</taxon>
        <taxon>Chloroflexota</taxon>
        <taxon>Ktedonobacteria</taxon>
        <taxon>Ktedonobacterales</taxon>
        <taxon>Ktedonobacteraceae</taxon>
        <taxon>Ktedonospora</taxon>
    </lineage>
</organism>
<feature type="domain" description="Gfo/Idh/MocA-like oxidoreductase N-terminal" evidence="3">
    <location>
        <begin position="19"/>
        <end position="135"/>
    </location>
</feature>
<accession>A0A8J3I7V2</accession>
<dbReference type="PANTHER" id="PTHR43708">
    <property type="entry name" value="CONSERVED EXPRESSED OXIDOREDUCTASE (EUROFUNG)"/>
    <property type="match status" value="1"/>
</dbReference>
<dbReference type="Pfam" id="PF22725">
    <property type="entry name" value="GFO_IDH_MocA_C3"/>
    <property type="match status" value="1"/>
</dbReference>
<dbReference type="SUPFAM" id="SSF55347">
    <property type="entry name" value="Glyceraldehyde-3-phosphate dehydrogenase-like, C-terminal domain"/>
    <property type="match status" value="1"/>
</dbReference>
<dbReference type="Gene3D" id="3.40.50.720">
    <property type="entry name" value="NAD(P)-binding Rossmann-like Domain"/>
    <property type="match status" value="1"/>
</dbReference>
<sequence length="353" mass="39917">MQFTLDDEPRFPRGKRSGIGIIGCGHIVQTAHLPAYEKYGLNIVGVYDISEQAMRTVQQRFHVRHAFASVDDLFASSDIEVVDIATHPAERAGLILKALQAGKHVLSQKPFALDMHTAQELIQEAERRHLTLAVNQNGRWAPPWRITTQLVQQGAIGEVLAVTHLFDTRFEWVTGTVFDTIPHWAIYDYGLHWIDSIHCWLADTPLTSIRAREYRTPDQPMESKADWGMWCEFVYANGAHAMIRSVGCSQTQRDGHPFWLHGTQGIIRGSILGKGNDFVELERDGISSRYPLKGQWFPDGFAGTMGELLCAIEEDREPYHSARHTLRSLQMTLAACQSAEHNGEVVPYEEMKR</sequence>
<protein>
    <submittedName>
        <fullName evidence="5">NADH-dependent dehydrogenase</fullName>
    </submittedName>
</protein>
<dbReference type="InterPro" id="IPR036291">
    <property type="entry name" value="NAD(P)-bd_dom_sf"/>
</dbReference>
<evidence type="ECO:0000313" key="5">
    <source>
        <dbReference type="EMBL" id="GHO47418.1"/>
    </source>
</evidence>
<dbReference type="Proteomes" id="UP000612362">
    <property type="component" value="Unassembled WGS sequence"/>
</dbReference>
<proteinExistence type="inferred from homology"/>
<dbReference type="Pfam" id="PF01408">
    <property type="entry name" value="GFO_IDH_MocA"/>
    <property type="match status" value="1"/>
</dbReference>
<evidence type="ECO:0000259" key="3">
    <source>
        <dbReference type="Pfam" id="PF01408"/>
    </source>
</evidence>
<evidence type="ECO:0000256" key="1">
    <source>
        <dbReference type="ARBA" id="ARBA00010928"/>
    </source>
</evidence>
<dbReference type="InterPro" id="IPR055170">
    <property type="entry name" value="GFO_IDH_MocA-like_dom"/>
</dbReference>
<evidence type="ECO:0000259" key="4">
    <source>
        <dbReference type="Pfam" id="PF22725"/>
    </source>
</evidence>
<dbReference type="EMBL" id="BNJF01000003">
    <property type="protein sequence ID" value="GHO47418.1"/>
    <property type="molecule type" value="Genomic_DNA"/>
</dbReference>
<dbReference type="InterPro" id="IPR000683">
    <property type="entry name" value="Gfo/Idh/MocA-like_OxRdtase_N"/>
</dbReference>
<dbReference type="SUPFAM" id="SSF51735">
    <property type="entry name" value="NAD(P)-binding Rossmann-fold domains"/>
    <property type="match status" value="1"/>
</dbReference>
<name>A0A8J3I7V2_9CHLR</name>
<dbReference type="PANTHER" id="PTHR43708:SF5">
    <property type="entry name" value="CONSERVED EXPRESSED OXIDOREDUCTASE (EUROFUNG)-RELATED"/>
    <property type="match status" value="1"/>
</dbReference>
<evidence type="ECO:0000256" key="2">
    <source>
        <dbReference type="ARBA" id="ARBA00023002"/>
    </source>
</evidence>
<dbReference type="GO" id="GO:0000166">
    <property type="term" value="F:nucleotide binding"/>
    <property type="evidence" value="ECO:0007669"/>
    <property type="project" value="InterPro"/>
</dbReference>
<feature type="domain" description="GFO/IDH/MocA-like oxidoreductase" evidence="4">
    <location>
        <begin position="148"/>
        <end position="268"/>
    </location>
</feature>
<evidence type="ECO:0000313" key="6">
    <source>
        <dbReference type="Proteomes" id="UP000612362"/>
    </source>
</evidence>
<dbReference type="AlphaFoldDB" id="A0A8J3I7V2"/>
<dbReference type="InterPro" id="IPR051317">
    <property type="entry name" value="Gfo/Idh/MocA_oxidoreduct"/>
</dbReference>
<keyword evidence="2" id="KW-0560">Oxidoreductase</keyword>
<dbReference type="RefSeq" id="WP_220196716.1">
    <property type="nucleotide sequence ID" value="NZ_BNJF01000003.1"/>
</dbReference>
<reference evidence="5" key="1">
    <citation type="submission" date="2020-10" db="EMBL/GenBank/DDBJ databases">
        <title>Taxonomic study of unclassified bacteria belonging to the class Ktedonobacteria.</title>
        <authorList>
            <person name="Yabe S."/>
            <person name="Wang C.M."/>
            <person name="Zheng Y."/>
            <person name="Sakai Y."/>
            <person name="Cavaletti L."/>
            <person name="Monciardini P."/>
            <person name="Donadio S."/>
        </authorList>
    </citation>
    <scope>NUCLEOTIDE SEQUENCE</scope>
    <source>
        <strain evidence="5">SOSP1-1</strain>
    </source>
</reference>
<keyword evidence="6" id="KW-1185">Reference proteome</keyword>
<comment type="similarity">
    <text evidence="1">Belongs to the Gfo/Idh/MocA family.</text>
</comment>
<gene>
    <name evidence="5" type="ORF">KSX_55810</name>
</gene>
<dbReference type="GO" id="GO:0016491">
    <property type="term" value="F:oxidoreductase activity"/>
    <property type="evidence" value="ECO:0007669"/>
    <property type="project" value="UniProtKB-KW"/>
</dbReference>